<feature type="compositionally biased region" description="Acidic residues" evidence="1">
    <location>
        <begin position="354"/>
        <end position="364"/>
    </location>
</feature>
<feature type="region of interest" description="Disordered" evidence="1">
    <location>
        <begin position="1"/>
        <end position="58"/>
    </location>
</feature>
<evidence type="ECO:0000313" key="2">
    <source>
        <dbReference type="EMBL" id="ROW06033.1"/>
    </source>
</evidence>
<evidence type="ECO:0000256" key="1">
    <source>
        <dbReference type="SAM" id="MobiDB-lite"/>
    </source>
</evidence>
<feature type="compositionally biased region" description="Polar residues" evidence="1">
    <location>
        <begin position="22"/>
        <end position="34"/>
    </location>
</feature>
<protein>
    <recommendedName>
        <fullName evidence="4">F-box domain-containing protein</fullName>
    </recommendedName>
</protein>
<feature type="region of interest" description="Disordered" evidence="1">
    <location>
        <begin position="71"/>
        <end position="94"/>
    </location>
</feature>
<comment type="caution">
    <text evidence="2">The sequence shown here is derived from an EMBL/GenBank/DDBJ whole genome shotgun (WGS) entry which is preliminary data.</text>
</comment>
<dbReference type="OrthoDB" id="5413827at2759"/>
<gene>
    <name evidence="2" type="ORF">VMCG_04610</name>
</gene>
<dbReference type="STRING" id="356882.A0A423WRE0"/>
<feature type="compositionally biased region" description="Polar residues" evidence="1">
    <location>
        <begin position="292"/>
        <end position="303"/>
    </location>
</feature>
<feature type="compositionally biased region" description="Basic and acidic residues" evidence="1">
    <location>
        <begin position="254"/>
        <end position="267"/>
    </location>
</feature>
<dbReference type="AlphaFoldDB" id="A0A423WRE0"/>
<feature type="region of interest" description="Disordered" evidence="1">
    <location>
        <begin position="109"/>
        <end position="133"/>
    </location>
</feature>
<feature type="compositionally biased region" description="Basic residues" evidence="1">
    <location>
        <begin position="373"/>
        <end position="382"/>
    </location>
</feature>
<evidence type="ECO:0000313" key="3">
    <source>
        <dbReference type="Proteomes" id="UP000283895"/>
    </source>
</evidence>
<sequence>MPSPMVMAIEGSTRPKQKGNRNAKTSNNGATELRSNPKHIRPGNAALLPTSTLPVGHSRKRLADDHPWIDANKRHMSSDPRVSPNTEKGFEKHQTPIRSSLRAFDDLQNHSDQSSLLKSPGAGSAHYTFGSPSTNTKTPFLHKCLAPRTDPVRKKPAFIDLTGEDGPSSPLAHRSKKPELIDLTGDNDPVGLPALRASFRTTSLRDISYNNGRPNPIGGGVAINLPRRVEVSQETVGSRLTTRDQGLKTPNSSNEKELTAPVSHERSTSVYRCDNDPATPQRGDIGDGNIATEDNNTNESLESTSHHGEASNTVIPTAAVETDSGPEPGGDNTFADDGPSLDQDEVSETSSVEDNNEDDSDEEYVPVPCTPSRRPRNKRPSRQRPSAPPAKRTRVVILKTPSEKARQFLVRLKQDRELPIGNSCFFFLLPLEVRQLIYRHLLCARGPIQVLNGWSRLFRLQRREKLHPRILGASRPIFDEAVRVLYAENVFRYVVRDTRAERMAHVPDAPTINVETYARYFRRLELRVERNRTGPLYGVALARALDILKINGANLYKLTIDVSPRIEEDDTVSMTRWFDQGGPVNTGLKALSTSFIQIHLTTPSTDTDTSKSLRCVIDKRCEVSELEFIRLGGYRQPEGSDPLTEEDRRKREADLRELIRDKQISKAHTQLDQLSSQIGNACRNPGLASQQGWFEQFEVTWGRPDYSGSEEGS</sequence>
<dbReference type="Proteomes" id="UP000283895">
    <property type="component" value="Unassembled WGS sequence"/>
</dbReference>
<feature type="region of interest" description="Disordered" evidence="1">
    <location>
        <begin position="234"/>
        <end position="393"/>
    </location>
</feature>
<proteinExistence type="predicted"/>
<name>A0A423WRE0_9PEZI</name>
<keyword evidence="3" id="KW-1185">Reference proteome</keyword>
<accession>A0A423WRE0</accession>
<evidence type="ECO:0008006" key="4">
    <source>
        <dbReference type="Google" id="ProtNLM"/>
    </source>
</evidence>
<dbReference type="EMBL" id="LKEA01000011">
    <property type="protein sequence ID" value="ROW06033.1"/>
    <property type="molecule type" value="Genomic_DNA"/>
</dbReference>
<organism evidence="2 3">
    <name type="scientific">Cytospora schulzeri</name>
    <dbReference type="NCBI Taxonomy" id="448051"/>
    <lineage>
        <taxon>Eukaryota</taxon>
        <taxon>Fungi</taxon>
        <taxon>Dikarya</taxon>
        <taxon>Ascomycota</taxon>
        <taxon>Pezizomycotina</taxon>
        <taxon>Sordariomycetes</taxon>
        <taxon>Sordariomycetidae</taxon>
        <taxon>Diaporthales</taxon>
        <taxon>Cytosporaceae</taxon>
        <taxon>Cytospora</taxon>
    </lineage>
</organism>
<reference evidence="2 3" key="1">
    <citation type="submission" date="2015-09" db="EMBL/GenBank/DDBJ databases">
        <title>Host preference determinants of Valsa canker pathogens revealed by comparative genomics.</title>
        <authorList>
            <person name="Yin Z."/>
            <person name="Huang L."/>
        </authorList>
    </citation>
    <scope>NUCLEOTIDE SEQUENCE [LARGE SCALE GENOMIC DNA]</scope>
    <source>
        <strain evidence="2 3">03-1</strain>
    </source>
</reference>